<keyword evidence="2" id="KW-1185">Reference proteome</keyword>
<evidence type="ECO:0000313" key="2">
    <source>
        <dbReference type="Proteomes" id="UP000657006"/>
    </source>
</evidence>
<name>A0A926DR73_9FIRM</name>
<gene>
    <name evidence="1" type="ORF">H8730_09160</name>
</gene>
<comment type="caution">
    <text evidence="1">The sequence shown here is derived from an EMBL/GenBank/DDBJ whole genome shotgun (WGS) entry which is preliminary data.</text>
</comment>
<organism evidence="1 2">
    <name type="scientific">Bianquea renquensis</name>
    <dbReference type="NCBI Taxonomy" id="2763661"/>
    <lineage>
        <taxon>Bacteria</taxon>
        <taxon>Bacillati</taxon>
        <taxon>Bacillota</taxon>
        <taxon>Clostridia</taxon>
        <taxon>Eubacteriales</taxon>
        <taxon>Bianqueaceae</taxon>
        <taxon>Bianquea</taxon>
    </lineage>
</organism>
<accession>A0A926DR73</accession>
<reference evidence="1" key="1">
    <citation type="submission" date="2020-08" db="EMBL/GenBank/DDBJ databases">
        <title>Genome public.</title>
        <authorList>
            <person name="Liu C."/>
            <person name="Sun Q."/>
        </authorList>
    </citation>
    <scope>NUCLEOTIDE SEQUENCE</scope>
    <source>
        <strain evidence="1">NSJ-32</strain>
    </source>
</reference>
<dbReference type="SUPFAM" id="SSF50939">
    <property type="entry name" value="Sialidases"/>
    <property type="match status" value="1"/>
</dbReference>
<dbReference type="AlphaFoldDB" id="A0A926DR73"/>
<dbReference type="Proteomes" id="UP000657006">
    <property type="component" value="Unassembled WGS sequence"/>
</dbReference>
<protein>
    <submittedName>
        <fullName evidence="1">Exo-alpha-sialidase</fullName>
    </submittedName>
</protein>
<dbReference type="CDD" id="cd15482">
    <property type="entry name" value="Sialidase_non-viral"/>
    <property type="match status" value="1"/>
</dbReference>
<dbReference type="InterPro" id="IPR036278">
    <property type="entry name" value="Sialidase_sf"/>
</dbReference>
<sequence>MEIDCNWWHKPYLPVYNEEKRNAPYICRLAPNETGFEAEWFDLGSEEQHMLYWQHISWTDWKGMPVSSNLVKVGGLKKNEDYRFFIESKEGRKSHVRLVRTGMVPGVVVNYIHPRETQYIYSGAHTCSPSLLKLPNGVLLASHDVYQKDGGQNLTILYRSYDGGAHWHFVTELFPCCWGSLFWHDGKVYCFGVSTEYGDLLLGCSHDEGETWTGPIVLGYGACCGSQNGFQKAPFPVITYGERLWTMVEFGSWSTGEFCYLIFSAAIDSNLMCPKSWIATEPLKMNYREWGCNEISDKLSLGYDPLPIEGNLVVTPEGSMKAILRFTNNYAVLLGMDFQEPERALWFENLISFPMAHSKFEIRKNEEGRYIALGNSLPRRNILSMYSSDDLRHWEWEKNILDFSGEDYDGVYTGVQYPSFFMERNEVSILIRAALNRADNFHDANYLLFCRTKRGRSEDERP</sequence>
<dbReference type="Gene3D" id="2.120.10.10">
    <property type="match status" value="1"/>
</dbReference>
<dbReference type="RefSeq" id="WP_177715704.1">
    <property type="nucleotide sequence ID" value="NZ_JACRSQ010000012.1"/>
</dbReference>
<proteinExistence type="predicted"/>
<evidence type="ECO:0000313" key="1">
    <source>
        <dbReference type="EMBL" id="MBC8543713.1"/>
    </source>
</evidence>
<dbReference type="EMBL" id="JACRSQ010000012">
    <property type="protein sequence ID" value="MBC8543713.1"/>
    <property type="molecule type" value="Genomic_DNA"/>
</dbReference>